<dbReference type="SUPFAM" id="SSF51905">
    <property type="entry name" value="FAD/NAD(P)-binding domain"/>
    <property type="match status" value="1"/>
</dbReference>
<evidence type="ECO:0000256" key="2">
    <source>
        <dbReference type="PIRSR" id="PIRSR000137-1"/>
    </source>
</evidence>
<dbReference type="SUPFAM" id="SSF54373">
    <property type="entry name" value="FAD-linked reductases, C-terminal domain"/>
    <property type="match status" value="1"/>
</dbReference>
<dbReference type="InterPro" id="IPR007867">
    <property type="entry name" value="GMC_OxRtase_C"/>
</dbReference>
<dbReference type="PANTHER" id="PTHR11552">
    <property type="entry name" value="GLUCOSE-METHANOL-CHOLINE GMC OXIDOREDUCTASE"/>
    <property type="match status" value="1"/>
</dbReference>
<feature type="binding site" evidence="3">
    <location>
        <begin position="44"/>
        <end position="45"/>
    </location>
    <ligand>
        <name>FAD</name>
        <dbReference type="ChEBI" id="CHEBI:57692"/>
    </ligand>
</feature>
<evidence type="ECO:0000313" key="7">
    <source>
        <dbReference type="Proteomes" id="UP000838763"/>
    </source>
</evidence>
<proteinExistence type="inferred from homology"/>
<dbReference type="PANTHER" id="PTHR11552:SF115">
    <property type="entry name" value="DEHYDROGENASE XPTC-RELATED"/>
    <property type="match status" value="1"/>
</dbReference>
<feature type="binding site" evidence="3">
    <location>
        <position position="528"/>
    </location>
    <ligand>
        <name>substrate</name>
    </ligand>
</feature>
<feature type="active site" description="Proton donor" evidence="2">
    <location>
        <position position="530"/>
    </location>
</feature>
<dbReference type="PROSITE" id="PS00624">
    <property type="entry name" value="GMC_OXRED_2"/>
    <property type="match status" value="1"/>
</dbReference>
<protein>
    <recommendedName>
        <fullName evidence="5">Glucose-methanol-choline oxidoreductase N-terminal domain-containing protein</fullName>
    </recommendedName>
</protein>
<dbReference type="Pfam" id="PF00732">
    <property type="entry name" value="GMC_oxred_N"/>
    <property type="match status" value="1"/>
</dbReference>
<dbReference type="PIRSF" id="PIRSF000137">
    <property type="entry name" value="Alcohol_oxidase"/>
    <property type="match status" value="1"/>
</dbReference>
<dbReference type="InterPro" id="IPR012132">
    <property type="entry name" value="GMC_OxRdtase"/>
</dbReference>
<name>A0A9P1H0J0_9PEZI</name>
<dbReference type="EMBL" id="CALLCH030000009">
    <property type="protein sequence ID" value="CAI4213726.1"/>
    <property type="molecule type" value="Genomic_DNA"/>
</dbReference>
<dbReference type="OrthoDB" id="269227at2759"/>
<dbReference type="InterPro" id="IPR000172">
    <property type="entry name" value="GMC_OxRdtase_N"/>
</dbReference>
<dbReference type="Gene3D" id="3.30.560.10">
    <property type="entry name" value="Glucose Oxidase, domain 3"/>
    <property type="match status" value="2"/>
</dbReference>
<sequence length="592" mass="64877">MSILRAALFAPLVAAATLSQHQTVRRRASELDKAYDFVIAGGGTTGLTIADRLSEAFPERNVLVIEYGDNVYAPGVFDPPQVIWRGEGGESSPAWTFISLPAPDVLNRTAFVLAGQSLGGSSCINGQFFDRPSRWDFEAWNQLQKPENDESDPQWDWDGIYEYFKRASPSQNHLMKSSRSTAILGTQPSTAAPPHLRELPPFLWDDNDVIRDAFLELGAPELTECSGGDKNGVCWVPTSAHPVTFRRSHAGLGHYAAIQERPNYHVLLNHQVTRVVYGKGCAAKAPPFVEVRSLGDDSVFNVTARLEVVISAGTFHTPTILQRSGIGPSDFLEELEWNYTEPADWSPLPVDMLKDDFLADAVAGFNETPARGPYTLAMANLALFLSLPLITPNILPTPAYRDDPTLIAGYEHQLLVLADLLENPEAPSLESPYATAGTSIPSFLLHPLSRGTVRLDPAKPLDQPIVDYRTASNPVDLDLHLAHVKYLRGVFDTPTVQQYKPVVTVPADDVTSDDDLIQFIKETMVFSYMHPCCTAAMLPREKGGVVGTDLRVHGAKGLRVADISVLPILPSSHTSAQAYAIGEKVNQETRFQ</sequence>
<dbReference type="GO" id="GO:0044550">
    <property type="term" value="P:secondary metabolite biosynthetic process"/>
    <property type="evidence" value="ECO:0007669"/>
    <property type="project" value="TreeGrafter"/>
</dbReference>
<keyword evidence="3" id="KW-0285">Flavoprotein</keyword>
<evidence type="ECO:0000256" key="3">
    <source>
        <dbReference type="PIRSR" id="PIRSR000137-2"/>
    </source>
</evidence>
<comment type="similarity">
    <text evidence="1">Belongs to the GMC oxidoreductase family.</text>
</comment>
<feature type="domain" description="Glucose-methanol-choline oxidoreductase N-terminal" evidence="5">
    <location>
        <begin position="313"/>
        <end position="327"/>
    </location>
</feature>
<evidence type="ECO:0000256" key="1">
    <source>
        <dbReference type="ARBA" id="ARBA00010790"/>
    </source>
</evidence>
<keyword evidence="3" id="KW-0274">FAD</keyword>
<organism evidence="6 7">
    <name type="scientific">Parascedosporium putredinis</name>
    <dbReference type="NCBI Taxonomy" id="1442378"/>
    <lineage>
        <taxon>Eukaryota</taxon>
        <taxon>Fungi</taxon>
        <taxon>Dikarya</taxon>
        <taxon>Ascomycota</taxon>
        <taxon>Pezizomycotina</taxon>
        <taxon>Sordariomycetes</taxon>
        <taxon>Hypocreomycetidae</taxon>
        <taxon>Microascales</taxon>
        <taxon>Microascaceae</taxon>
        <taxon>Parascedosporium</taxon>
    </lineage>
</organism>
<dbReference type="InterPro" id="IPR036188">
    <property type="entry name" value="FAD/NAD-bd_sf"/>
</dbReference>
<dbReference type="Proteomes" id="UP000838763">
    <property type="component" value="Unassembled WGS sequence"/>
</dbReference>
<comment type="caution">
    <text evidence="6">The sequence shown here is derived from an EMBL/GenBank/DDBJ whole genome shotgun (WGS) entry which is preliminary data.</text>
</comment>
<evidence type="ECO:0000256" key="4">
    <source>
        <dbReference type="SAM" id="SignalP"/>
    </source>
</evidence>
<dbReference type="Pfam" id="PF05199">
    <property type="entry name" value="GMC_oxred_C"/>
    <property type="match status" value="1"/>
</dbReference>
<feature type="chain" id="PRO_5040204772" description="Glucose-methanol-choline oxidoreductase N-terminal domain-containing protein" evidence="4">
    <location>
        <begin position="16"/>
        <end position="592"/>
    </location>
</feature>
<reference evidence="6" key="1">
    <citation type="submission" date="2022-11" db="EMBL/GenBank/DDBJ databases">
        <authorList>
            <person name="Scott C."/>
            <person name="Bruce N."/>
        </authorList>
    </citation>
    <scope>NUCLEOTIDE SEQUENCE</scope>
</reference>
<evidence type="ECO:0000259" key="5">
    <source>
        <dbReference type="PROSITE" id="PS00624"/>
    </source>
</evidence>
<keyword evidence="7" id="KW-1185">Reference proteome</keyword>
<dbReference type="GO" id="GO:0050660">
    <property type="term" value="F:flavin adenine dinucleotide binding"/>
    <property type="evidence" value="ECO:0007669"/>
    <property type="project" value="InterPro"/>
</dbReference>
<feature type="binding site" evidence="3">
    <location>
        <position position="272"/>
    </location>
    <ligand>
        <name>FAD</name>
        <dbReference type="ChEBI" id="CHEBI:57692"/>
    </ligand>
</feature>
<dbReference type="GO" id="GO:0016614">
    <property type="term" value="F:oxidoreductase activity, acting on CH-OH group of donors"/>
    <property type="evidence" value="ECO:0007669"/>
    <property type="project" value="InterPro"/>
</dbReference>
<feature type="active site" description="Proton acceptor" evidence="2">
    <location>
        <position position="573"/>
    </location>
</feature>
<accession>A0A9P1H0J0</accession>
<keyword evidence="4" id="KW-0732">Signal</keyword>
<comment type="cofactor">
    <cofactor evidence="3">
        <name>FAD</name>
        <dbReference type="ChEBI" id="CHEBI:57692"/>
    </cofactor>
</comment>
<evidence type="ECO:0000313" key="6">
    <source>
        <dbReference type="EMBL" id="CAI4213726.1"/>
    </source>
</evidence>
<gene>
    <name evidence="6" type="ORF">PPNO1_LOCUS3469</name>
</gene>
<dbReference type="AlphaFoldDB" id="A0A9P1H0J0"/>
<feature type="signal peptide" evidence="4">
    <location>
        <begin position="1"/>
        <end position="15"/>
    </location>
</feature>
<dbReference type="Gene3D" id="3.50.50.60">
    <property type="entry name" value="FAD/NAD(P)-binding domain"/>
    <property type="match status" value="2"/>
</dbReference>